<dbReference type="GO" id="GO:0008757">
    <property type="term" value="F:S-adenosylmethionine-dependent methyltransferase activity"/>
    <property type="evidence" value="ECO:0007669"/>
    <property type="project" value="InterPro"/>
</dbReference>
<feature type="domain" description="Methyltransferase type 11" evidence="1">
    <location>
        <begin position="42"/>
        <end position="138"/>
    </location>
</feature>
<dbReference type="RefSeq" id="XP_036629703.1">
    <property type="nucleotide sequence ID" value="XM_036778275.1"/>
</dbReference>
<dbReference type="CDD" id="cd02440">
    <property type="entry name" value="AdoMet_MTases"/>
    <property type="match status" value="1"/>
</dbReference>
<organism evidence="2 3">
    <name type="scientific">Pleurotus ostreatus</name>
    <name type="common">Oyster mushroom</name>
    <name type="synonym">White-rot fungus</name>
    <dbReference type="NCBI Taxonomy" id="5322"/>
    <lineage>
        <taxon>Eukaryota</taxon>
        <taxon>Fungi</taxon>
        <taxon>Dikarya</taxon>
        <taxon>Basidiomycota</taxon>
        <taxon>Agaricomycotina</taxon>
        <taxon>Agaricomycetes</taxon>
        <taxon>Agaricomycetidae</taxon>
        <taxon>Agaricales</taxon>
        <taxon>Pleurotineae</taxon>
        <taxon>Pleurotaceae</taxon>
        <taxon>Pleurotus</taxon>
    </lineage>
</organism>
<dbReference type="Proteomes" id="UP000623687">
    <property type="component" value="Unassembled WGS sequence"/>
</dbReference>
<dbReference type="AlphaFoldDB" id="A0A8H6ZS95"/>
<reference evidence="2" key="1">
    <citation type="submission" date="2019-07" db="EMBL/GenBank/DDBJ databases">
        <authorList>
            <person name="Palmer J.M."/>
        </authorList>
    </citation>
    <scope>NUCLEOTIDE SEQUENCE</scope>
    <source>
        <strain evidence="2">PC9</strain>
    </source>
</reference>
<proteinExistence type="predicted"/>
<dbReference type="SMR" id="A0A8H6ZS95"/>
<dbReference type="PANTHER" id="PTHR43591:SF24">
    <property type="entry name" value="2-METHOXY-6-POLYPRENYL-1,4-BENZOQUINOL METHYLASE, MITOCHONDRIAL"/>
    <property type="match status" value="1"/>
</dbReference>
<evidence type="ECO:0000259" key="1">
    <source>
        <dbReference type="Pfam" id="PF08241"/>
    </source>
</evidence>
<dbReference type="Pfam" id="PF08241">
    <property type="entry name" value="Methyltransf_11"/>
    <property type="match status" value="1"/>
</dbReference>
<name>A0A8H6ZS95_PLEOS</name>
<comment type="caution">
    <text evidence="2">The sequence shown here is derived from an EMBL/GenBank/DDBJ whole genome shotgun (WGS) entry which is preliminary data.</text>
</comment>
<accession>A0A8H6ZS95</accession>
<evidence type="ECO:0000313" key="3">
    <source>
        <dbReference type="Proteomes" id="UP000623687"/>
    </source>
</evidence>
<gene>
    <name evidence="2" type="ORF">PC9H_008767</name>
</gene>
<dbReference type="VEuPathDB" id="FungiDB:PC9H_008767"/>
<dbReference type="SUPFAM" id="SSF53335">
    <property type="entry name" value="S-adenosyl-L-methionine-dependent methyltransferases"/>
    <property type="match status" value="1"/>
</dbReference>
<keyword evidence="3" id="KW-1185">Reference proteome</keyword>
<sequence length="268" mass="28761">MSSPNNYTQGFSAAVLASHSSRTAQNSCAYLLLHLKPTDRILDVGCGPGSITVSLAAYVPEGQVIGVDSSKEVVEIANGQAQRPSNCSFAVGDVFKLPFPDGSFGVVHAHQVLLHLPDATRALGEMRRVCRVGGIVACREGDWESTIVHPGGPIIDQWKAIAEKVFRNAGSEPNGGRMLITWALKAGFAAEKIKFTMGSQTYAGQPAASWWGDSFAKRYSQGEWREKVLGQGLASSIEVDQIGGAWRDWAKDEAAIYSIACGEILCFN</sequence>
<dbReference type="InterPro" id="IPR029063">
    <property type="entry name" value="SAM-dependent_MTases_sf"/>
</dbReference>
<protein>
    <recommendedName>
        <fullName evidence="1">Methyltransferase type 11 domain-containing protein</fullName>
    </recommendedName>
</protein>
<dbReference type="InterPro" id="IPR013216">
    <property type="entry name" value="Methyltransf_11"/>
</dbReference>
<dbReference type="OrthoDB" id="10017101at2759"/>
<dbReference type="EMBL" id="JACETU010000006">
    <property type="protein sequence ID" value="KAF7426399.1"/>
    <property type="molecule type" value="Genomic_DNA"/>
</dbReference>
<evidence type="ECO:0000313" key="2">
    <source>
        <dbReference type="EMBL" id="KAF7426399.1"/>
    </source>
</evidence>
<dbReference type="GeneID" id="59378585"/>
<dbReference type="Gene3D" id="3.40.50.150">
    <property type="entry name" value="Vaccinia Virus protein VP39"/>
    <property type="match status" value="1"/>
</dbReference>
<dbReference type="PANTHER" id="PTHR43591">
    <property type="entry name" value="METHYLTRANSFERASE"/>
    <property type="match status" value="1"/>
</dbReference>